<keyword evidence="1" id="KW-0472">Membrane</keyword>
<evidence type="ECO:0000256" key="1">
    <source>
        <dbReference type="SAM" id="Phobius"/>
    </source>
</evidence>
<feature type="transmembrane region" description="Helical" evidence="1">
    <location>
        <begin position="95"/>
        <end position="113"/>
    </location>
</feature>
<feature type="transmembrane region" description="Helical" evidence="1">
    <location>
        <begin position="177"/>
        <end position="200"/>
    </location>
</feature>
<keyword evidence="3" id="KW-1185">Reference proteome</keyword>
<dbReference type="Gene3D" id="1.10.1900.10">
    <property type="entry name" value="c-terminal domain of poly(a) binding protein"/>
    <property type="match status" value="1"/>
</dbReference>
<dbReference type="Proteomes" id="UP001549122">
    <property type="component" value="Unassembled WGS sequence"/>
</dbReference>
<sequence length="271" mass="31351">MKTPNIYHYQQQINQILKALRPENRAYFDQLEQYMTSTALTHDEEKLYEQIYTMARDLQEAEKDGLTAEDFFGTQPKDMADELLANSPKNPLRRLLEFTVVFMAVNLFLPFFKTGQLTVDMVKELVTAGLMVAGLAFVYRQLKKKFYKTPFNPYRKTAWYGMVFGMLLPRLTEHLPASGLLITIPSPLDSVVLLGIIAILAYKVWPMPRYRILLLPALALWFSGFLEQWQSRGVDVGMLSSYWFKSLLVLVTIGLSLFTMIRKQRQERGLD</sequence>
<dbReference type="RefSeq" id="WP_354366241.1">
    <property type="nucleotide sequence ID" value="NZ_JBEPLO010000036.1"/>
</dbReference>
<feature type="transmembrane region" description="Helical" evidence="1">
    <location>
        <begin position="212"/>
        <end position="230"/>
    </location>
</feature>
<dbReference type="EMBL" id="JBEPLO010000036">
    <property type="protein sequence ID" value="MET3559156.1"/>
    <property type="molecule type" value="Genomic_DNA"/>
</dbReference>
<evidence type="ECO:0000313" key="2">
    <source>
        <dbReference type="EMBL" id="MET3559156.1"/>
    </source>
</evidence>
<feature type="transmembrane region" description="Helical" evidence="1">
    <location>
        <begin position="242"/>
        <end position="261"/>
    </location>
</feature>
<name>A0ABV2FKQ7_9STRE</name>
<keyword evidence="1" id="KW-0812">Transmembrane</keyword>
<dbReference type="SUPFAM" id="SSF158560">
    <property type="entry name" value="BH3980-like"/>
    <property type="match status" value="1"/>
</dbReference>
<evidence type="ECO:0000313" key="3">
    <source>
        <dbReference type="Proteomes" id="UP001549122"/>
    </source>
</evidence>
<gene>
    <name evidence="2" type="ORF">ABID29_002305</name>
</gene>
<protein>
    <submittedName>
        <fullName evidence="2">DNA-binding ferritin-like protein (Dps family)</fullName>
    </submittedName>
</protein>
<reference evidence="2 3" key="1">
    <citation type="submission" date="2024-06" db="EMBL/GenBank/DDBJ databases">
        <title>Genomic Encyclopedia of Type Strains, Phase IV (KMG-IV): sequencing the most valuable type-strain genomes for metagenomic binning, comparative biology and taxonomic classification.</title>
        <authorList>
            <person name="Goeker M."/>
        </authorList>
    </citation>
    <scope>NUCLEOTIDE SEQUENCE [LARGE SCALE GENOMIC DNA]</scope>
    <source>
        <strain evidence="2 3">DSM 28303</strain>
    </source>
</reference>
<feature type="transmembrane region" description="Helical" evidence="1">
    <location>
        <begin position="125"/>
        <end position="142"/>
    </location>
</feature>
<accession>A0ABV2FKQ7</accession>
<keyword evidence="1" id="KW-1133">Transmembrane helix</keyword>
<proteinExistence type="predicted"/>
<comment type="caution">
    <text evidence="2">The sequence shown here is derived from an EMBL/GenBank/DDBJ whole genome shotgun (WGS) entry which is preliminary data.</text>
</comment>
<organism evidence="2 3">
    <name type="scientific">Streptococcus rupicaprae</name>
    <dbReference type="NCBI Taxonomy" id="759619"/>
    <lineage>
        <taxon>Bacteria</taxon>
        <taxon>Bacillati</taxon>
        <taxon>Bacillota</taxon>
        <taxon>Bacilli</taxon>
        <taxon>Lactobacillales</taxon>
        <taxon>Streptococcaceae</taxon>
        <taxon>Streptococcus</taxon>
    </lineage>
</organism>
<feature type="transmembrane region" description="Helical" evidence="1">
    <location>
        <begin position="154"/>
        <end position="171"/>
    </location>
</feature>